<dbReference type="KEGG" id="abq:ABAZ39_07170"/>
<dbReference type="AlphaFoldDB" id="A0A060DG16"/>
<reference evidence="1 2" key="1">
    <citation type="journal article" date="2014" name="Genome Announc.">
        <title>Complete Genome Sequence of the Model Rhizosphere Strain Azospirillum brasilense Az39, Successfully Applied in Agriculture.</title>
        <authorList>
            <person name="Rivera D."/>
            <person name="Revale S."/>
            <person name="Molina R."/>
            <person name="Gualpa J."/>
            <person name="Puente M."/>
            <person name="Maroniche G."/>
            <person name="Paris G."/>
            <person name="Baker D."/>
            <person name="Clavijo B."/>
            <person name="McLay K."/>
            <person name="Spaepen S."/>
            <person name="Perticari A."/>
            <person name="Vazquez M."/>
            <person name="Wisniewski-Dye F."/>
            <person name="Watkins C."/>
            <person name="Martinez-Abarca F."/>
            <person name="Vanderleyden J."/>
            <person name="Cassan F."/>
        </authorList>
    </citation>
    <scope>NUCLEOTIDE SEQUENCE [LARGE SCALE GENOMIC DNA]</scope>
    <source>
        <strain evidence="1 2">Az39</strain>
    </source>
</reference>
<dbReference type="Proteomes" id="UP000027186">
    <property type="component" value="Chromosome"/>
</dbReference>
<sequence>MAPLLSVRAGEQVASGLFVSTNPLDAPLWVDGRNVIFRDGGVEKAPGFVSLLTVADAGTLRGMDAMTDTALIQRLFLGDAGKLYQWTAGTLSTVGTGYAGEVDEGGAAPASCWSFAGYGDWMLAANGKDPVQVWKKTVGTFAALDVDGQFAAAEVLVRRGPHLLAFGTAGGAAGAAGMYHWCSADDPENWDPDATDSAGFQPIAELQGPIVAAVPLGDMIAVLGRNQLFLVRYTGAPFYFPYQPALTGVGAVGKRAVVEANRRLYGMSRAGFWTADGTQYQYIDTPALRDYLLPRLNTAQLSKVVCWYDQANQLVLWSVPTVGAEPDVTVGYHVASGVWTIFDWARSAAVPQVGVYRQPYTAGAGGEVYTHNSGVDAGAGVGMAAYVQSKPLDCGDAGVWKAVTEVRARLRRLAGTVNLRIGTQRNSDDPVTWLPAKVLDDGNESLWLRASGRYLTLRIEGSAVGADWALTGFDLLGASAGERR</sequence>
<evidence type="ECO:0000313" key="1">
    <source>
        <dbReference type="EMBL" id="AIB11782.1"/>
    </source>
</evidence>
<protein>
    <submittedName>
        <fullName evidence="1">Uncharacterized protein</fullName>
    </submittedName>
</protein>
<dbReference type="RefSeq" id="WP_038527965.1">
    <property type="nucleotide sequence ID" value="NZ_CP007793.1"/>
</dbReference>
<evidence type="ECO:0000313" key="2">
    <source>
        <dbReference type="Proteomes" id="UP000027186"/>
    </source>
</evidence>
<dbReference type="EMBL" id="CP007793">
    <property type="protein sequence ID" value="AIB11782.1"/>
    <property type="molecule type" value="Genomic_DNA"/>
</dbReference>
<organism evidence="1 2">
    <name type="scientific">Azospirillum argentinense</name>
    <dbReference type="NCBI Taxonomy" id="2970906"/>
    <lineage>
        <taxon>Bacteria</taxon>
        <taxon>Pseudomonadati</taxon>
        <taxon>Pseudomonadota</taxon>
        <taxon>Alphaproteobacteria</taxon>
        <taxon>Rhodospirillales</taxon>
        <taxon>Azospirillaceae</taxon>
        <taxon>Azospirillum</taxon>
    </lineage>
</organism>
<proteinExistence type="predicted"/>
<gene>
    <name evidence="1" type="ORF">ABAZ39_07170</name>
</gene>
<accession>A0A060DG16</accession>
<name>A0A060DG16_9PROT</name>